<dbReference type="EMBL" id="LACB01000305">
    <property type="protein sequence ID" value="KAJ9484877.1"/>
    <property type="molecule type" value="Genomic_DNA"/>
</dbReference>
<feature type="region of interest" description="Disordered" evidence="1">
    <location>
        <begin position="1"/>
        <end position="39"/>
    </location>
</feature>
<name>A0AAI9TD34_PENTH</name>
<accession>A0AAI9TD34</accession>
<organism evidence="2 3">
    <name type="scientific">Penicillium thymicola</name>
    <dbReference type="NCBI Taxonomy" id="293382"/>
    <lineage>
        <taxon>Eukaryota</taxon>
        <taxon>Fungi</taxon>
        <taxon>Dikarya</taxon>
        <taxon>Ascomycota</taxon>
        <taxon>Pezizomycotina</taxon>
        <taxon>Eurotiomycetes</taxon>
        <taxon>Eurotiomycetidae</taxon>
        <taxon>Eurotiales</taxon>
        <taxon>Aspergillaceae</taxon>
        <taxon>Penicillium</taxon>
    </lineage>
</organism>
<evidence type="ECO:0000256" key="1">
    <source>
        <dbReference type="SAM" id="MobiDB-lite"/>
    </source>
</evidence>
<dbReference type="AlphaFoldDB" id="A0AAI9TD34"/>
<evidence type="ECO:0000313" key="3">
    <source>
        <dbReference type="Proteomes" id="UP001227192"/>
    </source>
</evidence>
<dbReference type="Proteomes" id="UP001227192">
    <property type="component" value="Unassembled WGS sequence"/>
</dbReference>
<sequence>MDASASEYEQPSLPSNMRKRKRSTGRETSRARKKRKPALGDLRKLLVTYHGLQQMQRELNEQLAVCERQIAKYKFGSAQGSPRRRRRRRPYVFPYVRSPLCELVMVEEEPKVEEELPTFWGRVGEWLWRWW</sequence>
<reference evidence="2" key="1">
    <citation type="submission" date="2015-06" db="EMBL/GenBank/DDBJ databases">
        <authorList>
            <person name="Nguyen H."/>
        </authorList>
    </citation>
    <scope>NUCLEOTIDE SEQUENCE</scope>
    <source>
        <strain evidence="2">DAOM 180753</strain>
    </source>
</reference>
<reference evidence="2" key="2">
    <citation type="journal article" date="2016" name="Fungal Biol.">
        <title>Ochratoxin A production by Penicillium thymicola.</title>
        <authorList>
            <person name="Nguyen H.D.T."/>
            <person name="McMullin D.R."/>
            <person name="Ponomareva E."/>
            <person name="Riley R."/>
            <person name="Pomraning K.R."/>
            <person name="Baker S.E."/>
            <person name="Seifert K.A."/>
        </authorList>
    </citation>
    <scope>NUCLEOTIDE SEQUENCE</scope>
    <source>
        <strain evidence="2">DAOM 180753</strain>
    </source>
</reference>
<gene>
    <name evidence="2" type="ORF">VN97_g8476</name>
</gene>
<comment type="caution">
    <text evidence="2">The sequence shown here is derived from an EMBL/GenBank/DDBJ whole genome shotgun (WGS) entry which is preliminary data.</text>
</comment>
<evidence type="ECO:0000313" key="2">
    <source>
        <dbReference type="EMBL" id="KAJ9484877.1"/>
    </source>
</evidence>
<proteinExistence type="predicted"/>
<protein>
    <submittedName>
        <fullName evidence="2">Uncharacterized protein</fullName>
    </submittedName>
</protein>
<keyword evidence="3" id="KW-1185">Reference proteome</keyword>
<dbReference type="PROSITE" id="PS01193">
    <property type="entry name" value="RIBOSOMAL_S8E"/>
    <property type="match status" value="1"/>
</dbReference>
<dbReference type="GO" id="GO:0006412">
    <property type="term" value="P:translation"/>
    <property type="evidence" value="ECO:0007669"/>
    <property type="project" value="InterPro"/>
</dbReference>
<dbReference type="InterPro" id="IPR018283">
    <property type="entry name" value="Ribosomal_eS8_CS"/>
</dbReference>
<dbReference type="GO" id="GO:0005840">
    <property type="term" value="C:ribosome"/>
    <property type="evidence" value="ECO:0007669"/>
    <property type="project" value="InterPro"/>
</dbReference>
<dbReference type="GO" id="GO:0003735">
    <property type="term" value="F:structural constituent of ribosome"/>
    <property type="evidence" value="ECO:0007669"/>
    <property type="project" value="InterPro"/>
</dbReference>